<protein>
    <submittedName>
        <fullName evidence="1">Uncharacterized protein</fullName>
    </submittedName>
</protein>
<evidence type="ECO:0000313" key="1">
    <source>
        <dbReference type="EMBL" id="GAA0953376.1"/>
    </source>
</evidence>
<organism evidence="1 2">
    <name type="scientific">Nonomuraea longicatena</name>
    <dbReference type="NCBI Taxonomy" id="83682"/>
    <lineage>
        <taxon>Bacteria</taxon>
        <taxon>Bacillati</taxon>
        <taxon>Actinomycetota</taxon>
        <taxon>Actinomycetes</taxon>
        <taxon>Streptosporangiales</taxon>
        <taxon>Streptosporangiaceae</taxon>
        <taxon>Nonomuraea</taxon>
    </lineage>
</organism>
<sequence length="67" mass="7375">MVSRSHTVNIQTGVWAWPLDEIAATAPVDTLVIVPNGMEVALASDERVRFVVNKRRAWMEAIAQAKG</sequence>
<name>A0ABP4BQX3_9ACTN</name>
<proteinExistence type="predicted"/>
<dbReference type="Proteomes" id="UP001501578">
    <property type="component" value="Unassembled WGS sequence"/>
</dbReference>
<keyword evidence="2" id="KW-1185">Reference proteome</keyword>
<reference evidence="2" key="1">
    <citation type="journal article" date="2019" name="Int. J. Syst. Evol. Microbiol.">
        <title>The Global Catalogue of Microorganisms (GCM) 10K type strain sequencing project: providing services to taxonomists for standard genome sequencing and annotation.</title>
        <authorList>
            <consortium name="The Broad Institute Genomics Platform"/>
            <consortium name="The Broad Institute Genome Sequencing Center for Infectious Disease"/>
            <person name="Wu L."/>
            <person name="Ma J."/>
        </authorList>
    </citation>
    <scope>NUCLEOTIDE SEQUENCE [LARGE SCALE GENOMIC DNA]</scope>
    <source>
        <strain evidence="2">JCM 11136</strain>
    </source>
</reference>
<dbReference type="EMBL" id="BAAAHQ010000056">
    <property type="protein sequence ID" value="GAA0953376.1"/>
    <property type="molecule type" value="Genomic_DNA"/>
</dbReference>
<accession>A0ABP4BQX3</accession>
<comment type="caution">
    <text evidence="1">The sequence shown here is derived from an EMBL/GenBank/DDBJ whole genome shotgun (WGS) entry which is preliminary data.</text>
</comment>
<gene>
    <name evidence="1" type="ORF">GCM10009560_76210</name>
</gene>
<evidence type="ECO:0000313" key="2">
    <source>
        <dbReference type="Proteomes" id="UP001501578"/>
    </source>
</evidence>